<feature type="region of interest" description="Disordered" evidence="5">
    <location>
        <begin position="889"/>
        <end position="1219"/>
    </location>
</feature>
<evidence type="ECO:0000259" key="6">
    <source>
        <dbReference type="PROSITE" id="PS51192"/>
    </source>
</evidence>
<feature type="compositionally biased region" description="Acidic residues" evidence="5">
    <location>
        <begin position="445"/>
        <end position="454"/>
    </location>
</feature>
<feature type="compositionally biased region" description="Low complexity" evidence="5">
    <location>
        <begin position="240"/>
        <end position="254"/>
    </location>
</feature>
<feature type="compositionally biased region" description="Basic and acidic residues" evidence="5">
    <location>
        <begin position="727"/>
        <end position="757"/>
    </location>
</feature>
<keyword evidence="2" id="KW-0378">Hydrolase</keyword>
<dbReference type="VEuPathDB" id="ToxoDB:CSUI_003791"/>
<dbReference type="InterPro" id="IPR044742">
    <property type="entry name" value="DEAD/DEAH_RhlB"/>
</dbReference>
<keyword evidence="8" id="KW-1185">Reference proteome</keyword>
<feature type="compositionally biased region" description="Basic and acidic residues" evidence="5">
    <location>
        <begin position="1147"/>
        <end position="1161"/>
    </location>
</feature>
<evidence type="ECO:0000256" key="3">
    <source>
        <dbReference type="ARBA" id="ARBA00022806"/>
    </source>
</evidence>
<protein>
    <submittedName>
        <fullName evidence="7">Dead deah box helicase domain-containing protein</fullName>
    </submittedName>
</protein>
<dbReference type="Pfam" id="PF00270">
    <property type="entry name" value="DEAD"/>
    <property type="match status" value="2"/>
</dbReference>
<comment type="caution">
    <text evidence="7">The sequence shown here is derived from an EMBL/GenBank/DDBJ whole genome shotgun (WGS) entry which is preliminary data.</text>
</comment>
<dbReference type="Proteomes" id="UP000221165">
    <property type="component" value="Unassembled WGS sequence"/>
</dbReference>
<feature type="region of interest" description="Disordered" evidence="5">
    <location>
        <begin position="121"/>
        <end position="156"/>
    </location>
</feature>
<keyword evidence="1" id="KW-0547">Nucleotide-binding</keyword>
<dbReference type="InterPro" id="IPR014001">
    <property type="entry name" value="Helicase_ATP-bd"/>
</dbReference>
<dbReference type="PANTHER" id="PTHR47959">
    <property type="entry name" value="ATP-DEPENDENT RNA HELICASE RHLE-RELATED"/>
    <property type="match status" value="1"/>
</dbReference>
<keyword evidence="3 7" id="KW-0347">Helicase</keyword>
<dbReference type="GO" id="GO:0016787">
    <property type="term" value="F:hydrolase activity"/>
    <property type="evidence" value="ECO:0007669"/>
    <property type="project" value="UniProtKB-KW"/>
</dbReference>
<proteinExistence type="predicted"/>
<dbReference type="SUPFAM" id="SSF52540">
    <property type="entry name" value="P-loop containing nucleoside triphosphate hydrolases"/>
    <property type="match status" value="2"/>
</dbReference>
<dbReference type="InterPro" id="IPR011545">
    <property type="entry name" value="DEAD/DEAH_box_helicase_dom"/>
</dbReference>
<feature type="compositionally biased region" description="Basic and acidic residues" evidence="5">
    <location>
        <begin position="1032"/>
        <end position="1049"/>
    </location>
</feature>
<dbReference type="InterPro" id="IPR050079">
    <property type="entry name" value="DEAD_box_RNA_helicase"/>
</dbReference>
<evidence type="ECO:0000256" key="5">
    <source>
        <dbReference type="SAM" id="MobiDB-lite"/>
    </source>
</evidence>
<dbReference type="Gene3D" id="3.40.50.300">
    <property type="entry name" value="P-loop containing nucleotide triphosphate hydrolases"/>
    <property type="match status" value="2"/>
</dbReference>
<evidence type="ECO:0000313" key="8">
    <source>
        <dbReference type="Proteomes" id="UP000221165"/>
    </source>
</evidence>
<feature type="compositionally biased region" description="Low complexity" evidence="5">
    <location>
        <begin position="1199"/>
        <end position="1219"/>
    </location>
</feature>
<feature type="compositionally biased region" description="Low complexity" evidence="5">
    <location>
        <begin position="1000"/>
        <end position="1029"/>
    </location>
</feature>
<feature type="compositionally biased region" description="Basic and acidic residues" evidence="5">
    <location>
        <begin position="1065"/>
        <end position="1080"/>
    </location>
</feature>
<dbReference type="PANTHER" id="PTHR47959:SF1">
    <property type="entry name" value="ATP-DEPENDENT RNA HELICASE DBPA"/>
    <property type="match status" value="1"/>
</dbReference>
<feature type="region of interest" description="Disordered" evidence="5">
    <location>
        <begin position="238"/>
        <end position="261"/>
    </location>
</feature>
<feature type="region of interest" description="Disordered" evidence="5">
    <location>
        <begin position="399"/>
        <end position="530"/>
    </location>
</feature>
<feature type="compositionally biased region" description="Basic and acidic residues" evidence="5">
    <location>
        <begin position="434"/>
        <end position="444"/>
    </location>
</feature>
<accession>A0A2C6L2X1</accession>
<dbReference type="PROSITE" id="PS51192">
    <property type="entry name" value="HELICASE_ATP_BIND_1"/>
    <property type="match status" value="1"/>
</dbReference>
<feature type="compositionally biased region" description="Basic and acidic residues" evidence="5">
    <location>
        <begin position="1089"/>
        <end position="1111"/>
    </location>
</feature>
<feature type="compositionally biased region" description="Acidic residues" evidence="5">
    <location>
        <begin position="758"/>
        <end position="768"/>
    </location>
</feature>
<feature type="compositionally biased region" description="Low complexity" evidence="5">
    <location>
        <begin position="1052"/>
        <end position="1063"/>
    </location>
</feature>
<evidence type="ECO:0000256" key="1">
    <source>
        <dbReference type="ARBA" id="ARBA00022741"/>
    </source>
</evidence>
<dbReference type="GO" id="GO:0005524">
    <property type="term" value="F:ATP binding"/>
    <property type="evidence" value="ECO:0007669"/>
    <property type="project" value="UniProtKB-KW"/>
</dbReference>
<feature type="compositionally biased region" description="Basic and acidic residues" evidence="5">
    <location>
        <begin position="889"/>
        <end position="930"/>
    </location>
</feature>
<evidence type="ECO:0000256" key="4">
    <source>
        <dbReference type="ARBA" id="ARBA00022840"/>
    </source>
</evidence>
<keyword evidence="4" id="KW-0067">ATP-binding</keyword>
<feature type="compositionally biased region" description="Basic and acidic residues" evidence="5">
    <location>
        <begin position="821"/>
        <end position="843"/>
    </location>
</feature>
<feature type="compositionally biased region" description="Acidic residues" evidence="5">
    <location>
        <begin position="13"/>
        <end position="30"/>
    </location>
</feature>
<evidence type="ECO:0000313" key="7">
    <source>
        <dbReference type="EMBL" id="PHJ22358.1"/>
    </source>
</evidence>
<feature type="compositionally biased region" description="Low complexity" evidence="5">
    <location>
        <begin position="774"/>
        <end position="787"/>
    </location>
</feature>
<feature type="compositionally biased region" description="Basic and acidic residues" evidence="5">
    <location>
        <begin position="788"/>
        <end position="807"/>
    </location>
</feature>
<dbReference type="GO" id="GO:0003724">
    <property type="term" value="F:RNA helicase activity"/>
    <property type="evidence" value="ECO:0007669"/>
    <property type="project" value="TreeGrafter"/>
</dbReference>
<organism evidence="7 8">
    <name type="scientific">Cystoisospora suis</name>
    <dbReference type="NCBI Taxonomy" id="483139"/>
    <lineage>
        <taxon>Eukaryota</taxon>
        <taxon>Sar</taxon>
        <taxon>Alveolata</taxon>
        <taxon>Apicomplexa</taxon>
        <taxon>Conoidasida</taxon>
        <taxon>Coccidia</taxon>
        <taxon>Eucoccidiorida</taxon>
        <taxon>Eimeriorina</taxon>
        <taxon>Sarcocystidae</taxon>
        <taxon>Cystoisospora</taxon>
    </lineage>
</organism>
<feature type="compositionally biased region" description="Basic and acidic residues" evidence="5">
    <location>
        <begin position="677"/>
        <end position="710"/>
    </location>
</feature>
<feature type="compositionally biased region" description="Acidic residues" evidence="5">
    <location>
        <begin position="711"/>
        <end position="720"/>
    </location>
</feature>
<feature type="region of interest" description="Disordered" evidence="5">
    <location>
        <begin position="677"/>
        <end position="864"/>
    </location>
</feature>
<dbReference type="InterPro" id="IPR027417">
    <property type="entry name" value="P-loop_NTPase"/>
</dbReference>
<feature type="domain" description="Helicase ATP-binding" evidence="6">
    <location>
        <begin position="195"/>
        <end position="614"/>
    </location>
</feature>
<dbReference type="GO" id="GO:0003676">
    <property type="term" value="F:nucleic acid binding"/>
    <property type="evidence" value="ECO:0007669"/>
    <property type="project" value="InterPro"/>
</dbReference>
<dbReference type="GO" id="GO:0005829">
    <property type="term" value="C:cytosol"/>
    <property type="evidence" value="ECO:0007669"/>
    <property type="project" value="TreeGrafter"/>
</dbReference>
<dbReference type="GeneID" id="94427197"/>
<feature type="compositionally biased region" description="Polar residues" evidence="5">
    <location>
        <begin position="808"/>
        <end position="820"/>
    </location>
</feature>
<feature type="region of interest" description="Disordered" evidence="5">
    <location>
        <begin position="1"/>
        <end position="80"/>
    </location>
</feature>
<feature type="region of interest" description="Disordered" evidence="5">
    <location>
        <begin position="365"/>
        <end position="387"/>
    </location>
</feature>
<feature type="compositionally biased region" description="Low complexity" evidence="5">
    <location>
        <begin position="1114"/>
        <end position="1131"/>
    </location>
</feature>
<dbReference type="OrthoDB" id="349091at2759"/>
<reference evidence="7 8" key="1">
    <citation type="journal article" date="2017" name="Int. J. Parasitol.">
        <title>The genome of the protozoan parasite Cystoisospora suis and a reverse vaccinology approach to identify vaccine candidates.</title>
        <authorList>
            <person name="Palmieri N."/>
            <person name="Shrestha A."/>
            <person name="Ruttkowski B."/>
            <person name="Beck T."/>
            <person name="Vogl C."/>
            <person name="Tomley F."/>
            <person name="Blake D.P."/>
            <person name="Joachim A."/>
        </authorList>
    </citation>
    <scope>NUCLEOTIDE SEQUENCE [LARGE SCALE GENOMIC DNA]</scope>
    <source>
        <strain evidence="7 8">Wien I</strain>
    </source>
</reference>
<feature type="compositionally biased region" description="Basic and acidic residues" evidence="5">
    <location>
        <begin position="462"/>
        <end position="530"/>
    </location>
</feature>
<dbReference type="SMART" id="SM00487">
    <property type="entry name" value="DEXDc"/>
    <property type="match status" value="1"/>
</dbReference>
<dbReference type="RefSeq" id="XP_067924035.1">
    <property type="nucleotide sequence ID" value="XM_068063986.1"/>
</dbReference>
<feature type="compositionally biased region" description="Low complexity" evidence="5">
    <location>
        <begin position="966"/>
        <end position="989"/>
    </location>
</feature>
<evidence type="ECO:0000256" key="2">
    <source>
        <dbReference type="ARBA" id="ARBA00022801"/>
    </source>
</evidence>
<feature type="compositionally biased region" description="Basic and acidic residues" evidence="5">
    <location>
        <begin position="365"/>
        <end position="374"/>
    </location>
</feature>
<feature type="compositionally biased region" description="Polar residues" evidence="5">
    <location>
        <begin position="34"/>
        <end position="61"/>
    </location>
</feature>
<dbReference type="EMBL" id="MIGC01001715">
    <property type="protein sequence ID" value="PHJ22358.1"/>
    <property type="molecule type" value="Genomic_DNA"/>
</dbReference>
<gene>
    <name evidence="7" type="ORF">CSUI_003791</name>
</gene>
<feature type="compositionally biased region" description="Basic and acidic residues" evidence="5">
    <location>
        <begin position="65"/>
        <end position="80"/>
    </location>
</feature>
<feature type="compositionally biased region" description="Basic and acidic residues" evidence="5">
    <location>
        <begin position="132"/>
        <end position="145"/>
    </location>
</feature>
<sequence>MVHQGGGVKQEEGGDDEGREEPEASPEEEDGLKQVQQDLVSTRSTPSQKASIDSSTQQSSFAFHDAVEPHSFEDSRREYFHKTNNRLDPFLLLPPSSSPTPGNVDSEKPHLSLLVPDETAQTPFAPHLPHQRSRDVQQEQQKDGEESGGEGQERGVNAKAKQVFLFPDFGLDSSLLMSLDKTGLKVPSPVQVSAIPRALQGKNLLVQAKSGTGKTVAFSLSLLQRLIWRYQSDCLRQTNLSSSSSSSGLLSASLKRPDDEKEKKRTTFGVAMALVLAPTRELAVQIANEVHRLAWFMREPPLRYACLFGGSPLSICQEKLKHQPHILIATPGRLLSLLRNKQTQRVLGTWTCDCLSFHQELLKREKGKKEDASSKKQTFYGEKPSTDLLLEARGHLVEEHNEEKEAGEEEQEKGEKKGEKEEEDEEAMNTNASENREEEGRQSEDDGEEEEEEEKQQGAQKRVKDREEKEGEQREEKRDETRSEKKEDETEEKQERENLVGKGKEEGINKIEQEEDKEKNKKNSKKNEKNKKGEDILFCRPCRRLPSSRRLQRHLEIIVLDEADLLLDHFFRHQVQALLKSLLHPHMQLLAFSATFPPPLISFLENFVEDLDEARYTSALQSQKKKEEEEQRQRALSFVVAHALAEKEGGGLSLKGEKEGSFSLTKELAEAYMNRARNFEKEGRDSNEKRKKENCKEDTHGEERKRREEEVREEEEEIEGESSISKKRVEGKDTGEEGSIREGVQKRHSQEGKKREGEEGEEEEEENITEVQEKVVSSGVVGVVGEEQMIRERHEETHSSRDLREKNGSLNSPFVSSSCFRSEESHRGEKRENNGAEKVDASHALETGKQTKASAPRGREVGSMIPMRSEPRCFEKILLCSSWILHSREGKTSLHKREEENKKTEINGSEVVRKGEEEEETKVDGREGSSLKKASMGKKRSAAEVARALAMKYGTPSSPSPPPPLSSLSSSSSSLSFSSSSSSSSSTSTHRISFSSEAHPLSSVSPSLSSQLQPLSFSSSCASLSPSSSGPREMKSETNDRKREEDSMKDQSPGSSGDMSSPPKKALEMLEERKDMRGRDTSSSFIGSSKEEEEKKKSLEGGESLRERKECLVSSSSSPPSSSLCSISFPSQQNREGSIAEAEELDREPLSHVDRPSDKKSSPSGDLAFSAKTTNPDDRLDTSDFYSTQKQEDRQTLALSSPSLSSSTPSSSSSSLRPSLPSPLLEGIYYALLIVPDEPTVMRQLGAKVRVLLQVFSSLAFRQAIVFCNDQESGAQVAMCLNQLGVSALYTR</sequence>
<dbReference type="CDD" id="cd00268">
    <property type="entry name" value="DEADc"/>
    <property type="match status" value="1"/>
</dbReference>
<name>A0A2C6L2X1_9APIC</name>